<dbReference type="InterPro" id="IPR011258">
    <property type="entry name" value="BPG-indep_PGM_N"/>
</dbReference>
<dbReference type="GO" id="GO:0004619">
    <property type="term" value="F:phosphoglycerate mutase activity"/>
    <property type="evidence" value="ECO:0007669"/>
    <property type="project" value="UniProtKB-EC"/>
</dbReference>
<evidence type="ECO:0000256" key="8">
    <source>
        <dbReference type="ARBA" id="ARBA00023235"/>
    </source>
</evidence>
<dbReference type="Pfam" id="PF01676">
    <property type="entry name" value="Metalloenzyme"/>
    <property type="match status" value="1"/>
</dbReference>
<dbReference type="PIRSF" id="PIRSF001492">
    <property type="entry name" value="IPGAM"/>
    <property type="match status" value="1"/>
</dbReference>
<evidence type="ECO:0000259" key="10">
    <source>
        <dbReference type="Pfam" id="PF01676"/>
    </source>
</evidence>
<gene>
    <name evidence="12" type="primary">gpmI</name>
    <name evidence="12" type="ORF">PQO03_00030</name>
</gene>
<dbReference type="InterPro" id="IPR036646">
    <property type="entry name" value="PGAM_B_sf"/>
</dbReference>
<evidence type="ECO:0000256" key="6">
    <source>
        <dbReference type="ARBA" id="ARBA00023152"/>
    </source>
</evidence>
<dbReference type="Pfam" id="PF06415">
    <property type="entry name" value="iPGM_N"/>
    <property type="match status" value="1"/>
</dbReference>
<dbReference type="InterPro" id="IPR006124">
    <property type="entry name" value="Metalloenzyme"/>
</dbReference>
<accession>A0ABY7VT07</accession>
<dbReference type="RefSeq" id="WP_274150422.1">
    <property type="nucleotide sequence ID" value="NZ_CP117811.1"/>
</dbReference>
<evidence type="ECO:0000313" key="12">
    <source>
        <dbReference type="EMBL" id="WDE96355.1"/>
    </source>
</evidence>
<evidence type="ECO:0000256" key="9">
    <source>
        <dbReference type="NCBIfam" id="TIGR01307"/>
    </source>
</evidence>
<keyword evidence="5" id="KW-0479">Metal-binding</keyword>
<reference evidence="12 13" key="1">
    <citation type="submission" date="2023-02" db="EMBL/GenBank/DDBJ databases">
        <title>Genome sequence of Lentisphaera profundi SAORIC-696.</title>
        <authorList>
            <person name="Kim e."/>
            <person name="Cho J.-C."/>
            <person name="Choi A."/>
            <person name="Kang I."/>
        </authorList>
    </citation>
    <scope>NUCLEOTIDE SEQUENCE [LARGE SCALE GENOMIC DNA]</scope>
    <source>
        <strain evidence="12 13">SAORIC-696</strain>
    </source>
</reference>
<evidence type="ECO:0000313" key="13">
    <source>
        <dbReference type="Proteomes" id="UP001214250"/>
    </source>
</evidence>
<keyword evidence="7" id="KW-0464">Manganese</keyword>
<dbReference type="CDD" id="cd16010">
    <property type="entry name" value="iPGM"/>
    <property type="match status" value="1"/>
</dbReference>
<dbReference type="InterPro" id="IPR005995">
    <property type="entry name" value="Pgm_bpd_ind"/>
</dbReference>
<feature type="domain" description="BPG-independent PGAM N-terminal" evidence="11">
    <location>
        <begin position="93"/>
        <end position="314"/>
    </location>
</feature>
<evidence type="ECO:0000256" key="1">
    <source>
        <dbReference type="ARBA" id="ARBA00000370"/>
    </source>
</evidence>
<keyword evidence="13" id="KW-1185">Reference proteome</keyword>
<dbReference type="PANTHER" id="PTHR31637">
    <property type="entry name" value="2,3-BISPHOSPHOGLYCERATE-INDEPENDENT PHOSPHOGLYCERATE MUTASE"/>
    <property type="match status" value="1"/>
</dbReference>
<comment type="catalytic activity">
    <reaction evidence="1">
        <text>(2R)-2-phosphoglycerate = (2R)-3-phosphoglycerate</text>
        <dbReference type="Rhea" id="RHEA:15901"/>
        <dbReference type="ChEBI" id="CHEBI:58272"/>
        <dbReference type="ChEBI" id="CHEBI:58289"/>
        <dbReference type="EC" id="5.4.2.12"/>
    </reaction>
</comment>
<evidence type="ECO:0000256" key="3">
    <source>
        <dbReference type="ARBA" id="ARBA00004798"/>
    </source>
</evidence>
<dbReference type="EMBL" id="CP117811">
    <property type="protein sequence ID" value="WDE96355.1"/>
    <property type="molecule type" value="Genomic_DNA"/>
</dbReference>
<evidence type="ECO:0000256" key="4">
    <source>
        <dbReference type="ARBA" id="ARBA00008819"/>
    </source>
</evidence>
<evidence type="ECO:0000256" key="2">
    <source>
        <dbReference type="ARBA" id="ARBA00001936"/>
    </source>
</evidence>
<evidence type="ECO:0000256" key="5">
    <source>
        <dbReference type="ARBA" id="ARBA00022723"/>
    </source>
</evidence>
<proteinExistence type="inferred from homology"/>
<dbReference type="Gene3D" id="3.40.720.10">
    <property type="entry name" value="Alkaline Phosphatase, subunit A"/>
    <property type="match status" value="1"/>
</dbReference>
<keyword evidence="6" id="KW-0324">Glycolysis</keyword>
<name>A0ABY7VT07_9BACT</name>
<dbReference type="SUPFAM" id="SSF64158">
    <property type="entry name" value="2,3-Bisphosphoglycerate-independent phosphoglycerate mutase, substrate-binding domain"/>
    <property type="match status" value="1"/>
</dbReference>
<dbReference type="Proteomes" id="UP001214250">
    <property type="component" value="Chromosome 1"/>
</dbReference>
<keyword evidence="8 12" id="KW-0413">Isomerase</keyword>
<dbReference type="PANTHER" id="PTHR31637:SF0">
    <property type="entry name" value="2,3-BISPHOSPHOGLYCERATE-INDEPENDENT PHOSPHOGLYCERATE MUTASE"/>
    <property type="match status" value="1"/>
</dbReference>
<dbReference type="NCBIfam" id="TIGR01307">
    <property type="entry name" value="pgm_bpd_ind"/>
    <property type="match status" value="1"/>
</dbReference>
<sequence length="547" mass="60396">MILDKHSFIQQRPGPVVLCILDGVGYSDHTEGDAYKAAHTPNLDWLHNNCQNRPLNAHGTHVGLPSDADMGNSEVGHNAIGGGRIVSQGAKLVNTALETGALFEGEIWRKISGNVREKNSTLHFIGLFSDGGVHARLDHLKAMVEQARKEGIKSIRFHILLDGRDVSETSALEYVLPFENYLKTLNAEGISAKIASGGGRMTITMDRYGAEWAMVERGWNTHVHGEGRQFASAEEAIKTFRSEDDVIDQYLPAFVIAENGQPVGRISDGDSVIFYNFRGDRSIEISQAFEDDEFPSFDRGNRPDVEYSGMMEYDGDEHIPKQYLVAPPAIDQPMCEFLSANGVGQVAISETQKYGHVTFFFNGNRSGKFDDKIEDFIEIPSDVGGFDLRPWMKAVEITDYLVPAICENRQPFIRVNYANGDMVGHTGNFNAARMAVEVVDVQVGRLMAAVKKANGVLLVTSDHGNCDEMFEFDKKGAVKLNEKGTAKAKTSHTLNKVPFIVYDPATRNEFTLSEVQDAGLSHIAGTVFNLLGFQAPDVFNRTLLEKK</sequence>
<evidence type="ECO:0000259" key="11">
    <source>
        <dbReference type="Pfam" id="PF06415"/>
    </source>
</evidence>
<evidence type="ECO:0000256" key="7">
    <source>
        <dbReference type="ARBA" id="ARBA00023211"/>
    </source>
</evidence>
<dbReference type="SUPFAM" id="SSF53649">
    <property type="entry name" value="Alkaline phosphatase-like"/>
    <property type="match status" value="1"/>
</dbReference>
<dbReference type="EC" id="5.4.2.12" evidence="9"/>
<organism evidence="12 13">
    <name type="scientific">Lentisphaera profundi</name>
    <dbReference type="NCBI Taxonomy" id="1658616"/>
    <lineage>
        <taxon>Bacteria</taxon>
        <taxon>Pseudomonadati</taxon>
        <taxon>Lentisphaerota</taxon>
        <taxon>Lentisphaeria</taxon>
        <taxon>Lentisphaerales</taxon>
        <taxon>Lentisphaeraceae</taxon>
        <taxon>Lentisphaera</taxon>
    </lineage>
</organism>
<dbReference type="Gene3D" id="3.40.1450.10">
    <property type="entry name" value="BPG-independent phosphoglycerate mutase, domain B"/>
    <property type="match status" value="1"/>
</dbReference>
<feature type="domain" description="Metalloenzyme" evidence="10">
    <location>
        <begin position="15"/>
        <end position="534"/>
    </location>
</feature>
<comment type="similarity">
    <text evidence="4">Belongs to the BPG-independent phosphoglycerate mutase family.</text>
</comment>
<comment type="cofactor">
    <cofactor evidence="2">
        <name>Mn(2+)</name>
        <dbReference type="ChEBI" id="CHEBI:29035"/>
    </cofactor>
</comment>
<protein>
    <recommendedName>
        <fullName evidence="9">2,3-bisphosphoglycerate-independent phosphoglycerate mutase</fullName>
        <ecNumber evidence="9">5.4.2.12</ecNumber>
    </recommendedName>
</protein>
<dbReference type="InterPro" id="IPR017850">
    <property type="entry name" value="Alkaline_phosphatase_core_sf"/>
</dbReference>
<comment type="pathway">
    <text evidence="3">Carbohydrate degradation; glycolysis; pyruvate from D-glyceraldehyde 3-phosphate: step 3/5.</text>
</comment>